<dbReference type="AlphaFoldDB" id="M0MRD1"/>
<protein>
    <submittedName>
        <fullName evidence="1">Uncharacterized protein</fullName>
    </submittedName>
</protein>
<name>M0MRD1_9EURY</name>
<feature type="non-terminal residue" evidence="1">
    <location>
        <position position="1"/>
    </location>
</feature>
<dbReference type="EMBL" id="AOMD01000008">
    <property type="protein sequence ID" value="EMA47304.1"/>
    <property type="molecule type" value="Genomic_DNA"/>
</dbReference>
<comment type="caution">
    <text evidence="1">The sequence shown here is derived from an EMBL/GenBank/DDBJ whole genome shotgun (WGS) entry which is preliminary data.</text>
</comment>
<dbReference type="InParanoid" id="M0MRD1"/>
<reference evidence="1 2" key="1">
    <citation type="journal article" date="2014" name="PLoS Genet.">
        <title>Phylogenetically driven sequencing of extremely halophilic archaea reveals strategies for static and dynamic osmo-response.</title>
        <authorList>
            <person name="Becker E.A."/>
            <person name="Seitzer P.M."/>
            <person name="Tritt A."/>
            <person name="Larsen D."/>
            <person name="Krusor M."/>
            <person name="Yao A.I."/>
            <person name="Wu D."/>
            <person name="Madern D."/>
            <person name="Eisen J.A."/>
            <person name="Darling A.E."/>
            <person name="Facciotti M.T."/>
        </authorList>
    </citation>
    <scope>NUCLEOTIDE SEQUENCE [LARGE SCALE GENOMIC DNA]</scope>
    <source>
        <strain evidence="1 2">DSM 5350</strain>
    </source>
</reference>
<keyword evidence="2" id="KW-1185">Reference proteome</keyword>
<sequence>GPPAIADGNHRATAIALHLLRTGEYRPQRAYLGVGANPVLRPLWQRIRGAFARLRSDGARW</sequence>
<accession>M0MRD1</accession>
<dbReference type="Proteomes" id="UP000011669">
    <property type="component" value="Unassembled WGS sequence"/>
</dbReference>
<organism evidence="1 2">
    <name type="scientific">Halococcus saccharolyticus DSM 5350</name>
    <dbReference type="NCBI Taxonomy" id="1227455"/>
    <lineage>
        <taxon>Archaea</taxon>
        <taxon>Methanobacteriati</taxon>
        <taxon>Methanobacteriota</taxon>
        <taxon>Stenosarchaea group</taxon>
        <taxon>Halobacteria</taxon>
        <taxon>Halobacteriales</taxon>
        <taxon>Halococcaceae</taxon>
        <taxon>Halococcus</taxon>
    </lineage>
</organism>
<evidence type="ECO:0000313" key="2">
    <source>
        <dbReference type="Proteomes" id="UP000011669"/>
    </source>
</evidence>
<evidence type="ECO:0000313" key="1">
    <source>
        <dbReference type="EMBL" id="EMA47304.1"/>
    </source>
</evidence>
<gene>
    <name evidence="1" type="ORF">C449_01995</name>
</gene>
<proteinExistence type="predicted"/>